<name>A0A9X1IJF2_9GAMM</name>
<feature type="transmembrane region" description="Helical" evidence="1">
    <location>
        <begin position="98"/>
        <end position="119"/>
    </location>
</feature>
<proteinExistence type="predicted"/>
<comment type="caution">
    <text evidence="2">The sequence shown here is derived from an EMBL/GenBank/DDBJ whole genome shotgun (WGS) entry which is preliminary data.</text>
</comment>
<dbReference type="EMBL" id="JAJATW010000001">
    <property type="protein sequence ID" value="MCB5160629.1"/>
    <property type="molecule type" value="Genomic_DNA"/>
</dbReference>
<keyword evidence="1" id="KW-1133">Transmembrane helix</keyword>
<dbReference type="Proteomes" id="UP001139095">
    <property type="component" value="Unassembled WGS sequence"/>
</dbReference>
<gene>
    <name evidence="2" type="ORF">LG368_01800</name>
</gene>
<keyword evidence="1" id="KW-0812">Transmembrane</keyword>
<dbReference type="RefSeq" id="WP_226753007.1">
    <property type="nucleotide sequence ID" value="NZ_JAJATW010000001.1"/>
</dbReference>
<keyword evidence="1" id="KW-0472">Membrane</keyword>
<evidence type="ECO:0000313" key="3">
    <source>
        <dbReference type="Proteomes" id="UP001139095"/>
    </source>
</evidence>
<feature type="transmembrane region" description="Helical" evidence="1">
    <location>
        <begin position="68"/>
        <end position="86"/>
    </location>
</feature>
<reference evidence="2" key="1">
    <citation type="submission" date="2021-10" db="EMBL/GenBank/DDBJ databases">
        <title>Marinomonas pontica sp. nov., isolated from the Black Sea.</title>
        <authorList>
            <person name="Zhao L.-H."/>
            <person name="Xue J.-H."/>
        </authorList>
    </citation>
    <scope>NUCLEOTIDE SEQUENCE</scope>
    <source>
        <strain evidence="2">E8</strain>
    </source>
</reference>
<feature type="transmembrane region" description="Helical" evidence="1">
    <location>
        <begin position="47"/>
        <end position="63"/>
    </location>
</feature>
<evidence type="ECO:0000313" key="2">
    <source>
        <dbReference type="EMBL" id="MCB5160629.1"/>
    </source>
</evidence>
<feature type="transmembrane region" description="Helical" evidence="1">
    <location>
        <begin position="7"/>
        <end position="27"/>
    </location>
</feature>
<protein>
    <recommendedName>
        <fullName evidence="4">VanZ like family protein</fullName>
    </recommendedName>
</protein>
<keyword evidence="3" id="KW-1185">Reference proteome</keyword>
<organism evidence="2 3">
    <name type="scientific">Marinomonas algarum</name>
    <dbReference type="NCBI Taxonomy" id="2883105"/>
    <lineage>
        <taxon>Bacteria</taxon>
        <taxon>Pseudomonadati</taxon>
        <taxon>Pseudomonadota</taxon>
        <taxon>Gammaproteobacteria</taxon>
        <taxon>Oceanospirillales</taxon>
        <taxon>Oceanospirillaceae</taxon>
        <taxon>Marinomonas</taxon>
    </lineage>
</organism>
<evidence type="ECO:0008006" key="4">
    <source>
        <dbReference type="Google" id="ProtNLM"/>
    </source>
</evidence>
<accession>A0A9X1IJF2</accession>
<sequence length="132" mass="14469">MTLRQTFSWFTSPTAQTVGFIVGAIIIGWSTLTPAEFLPAAPGGDKLHHVVGFGGWALMCALGPLRRFMGLSALIVLLGGVIEIIQPYVNRYGEWLDFYADAAGVLLVILLRILFIVLYPQKSCLNETKNQT</sequence>
<evidence type="ECO:0000256" key="1">
    <source>
        <dbReference type="SAM" id="Phobius"/>
    </source>
</evidence>
<dbReference type="AlphaFoldDB" id="A0A9X1IJF2"/>